<dbReference type="Proteomes" id="UP000424468">
    <property type="component" value="Chromosome"/>
</dbReference>
<dbReference type="EMBL" id="CP046276">
    <property type="protein sequence ID" value="QGS51901.1"/>
    <property type="molecule type" value="Genomic_DNA"/>
</dbReference>
<dbReference type="RefSeq" id="WP_156006326.1">
    <property type="nucleotide sequence ID" value="NZ_CP046276.1"/>
</dbReference>
<gene>
    <name evidence="1" type="ORF">STABA_v1c05380</name>
</gene>
<reference evidence="1 2" key="1">
    <citation type="submission" date="2019-11" db="EMBL/GenBank/DDBJ databases">
        <title>Complete genome sequence of Spiroplasma tabanidicola TAUS-1 (DSM 22603).</title>
        <authorList>
            <person name="Huang C.-T."/>
            <person name="Lin Y.-C."/>
            <person name="Kuo C.-H."/>
        </authorList>
    </citation>
    <scope>NUCLEOTIDE SEQUENCE [LARGE SCALE GENOMIC DNA]</scope>
    <source>
        <strain evidence="1 2">TAUS-1</strain>
    </source>
</reference>
<evidence type="ECO:0000313" key="2">
    <source>
        <dbReference type="Proteomes" id="UP000424468"/>
    </source>
</evidence>
<organism evidence="1 2">
    <name type="scientific">Spiroplasma tabanidicola</name>
    <dbReference type="NCBI Taxonomy" id="324079"/>
    <lineage>
        <taxon>Bacteria</taxon>
        <taxon>Bacillati</taxon>
        <taxon>Mycoplasmatota</taxon>
        <taxon>Mollicutes</taxon>
        <taxon>Entomoplasmatales</taxon>
        <taxon>Spiroplasmataceae</taxon>
        <taxon>Spiroplasma</taxon>
    </lineage>
</organism>
<keyword evidence="2" id="KW-1185">Reference proteome</keyword>
<name>A0A6I6CAF6_9MOLU</name>
<dbReference type="OrthoDB" id="391832at2"/>
<protein>
    <submittedName>
        <fullName evidence="1">Uncharacterized protein</fullName>
    </submittedName>
</protein>
<accession>A0A6I6CAF6</accession>
<sequence length="231" mass="27844">MISYFKCFKINEDNVTDLKDLNPFWKSKVNKIIKRLKVWLIKFNKSDVGFEINTSKLIDDYPELFQNINNFKNFFNQKYKIIKVDIKLLKKFEKMIVQYCQLLGIINSIETMCIYFSNLKILEVKNRKEYALKLANDNILRFYNIFQNELKNIYKDDKYLELIWSDFIIPKSSIINLNKVLILTFQYTKKLSKKKKLNKENYTIVSKNTTEFYSFINGYSEIITRFIQNLI</sequence>
<dbReference type="AlphaFoldDB" id="A0A6I6CAF6"/>
<proteinExistence type="predicted"/>
<evidence type="ECO:0000313" key="1">
    <source>
        <dbReference type="EMBL" id="QGS51901.1"/>
    </source>
</evidence>
<dbReference type="KEGG" id="stab:STABA_v1c05380"/>